<feature type="compositionally biased region" description="Basic and acidic residues" evidence="1">
    <location>
        <begin position="302"/>
        <end position="318"/>
    </location>
</feature>
<feature type="region of interest" description="Disordered" evidence="1">
    <location>
        <begin position="200"/>
        <end position="265"/>
    </location>
</feature>
<evidence type="ECO:0000259" key="2">
    <source>
        <dbReference type="Pfam" id="PF22782"/>
    </source>
</evidence>
<protein>
    <submittedName>
        <fullName evidence="3">Replication stress response regulator sde2</fullName>
    </submittedName>
</protein>
<accession>A0AAV8ADJ8</accession>
<dbReference type="EMBL" id="JANTQA010000008">
    <property type="protein sequence ID" value="KAJ3451669.1"/>
    <property type="molecule type" value="Genomic_DNA"/>
</dbReference>
<gene>
    <name evidence="3" type="ORF">M0812_03421</name>
</gene>
<dbReference type="InterPro" id="IPR053822">
    <property type="entry name" value="SDE2-like_dom"/>
</dbReference>
<feature type="compositionally biased region" description="Basic residues" evidence="1">
    <location>
        <begin position="322"/>
        <end position="331"/>
    </location>
</feature>
<feature type="compositionally biased region" description="Basic and acidic residues" evidence="1">
    <location>
        <begin position="200"/>
        <end position="258"/>
    </location>
</feature>
<evidence type="ECO:0000313" key="3">
    <source>
        <dbReference type="EMBL" id="KAJ3451669.1"/>
    </source>
</evidence>
<organism evidence="3 4">
    <name type="scientific">Anaeramoeba flamelloides</name>
    <dbReference type="NCBI Taxonomy" id="1746091"/>
    <lineage>
        <taxon>Eukaryota</taxon>
        <taxon>Metamonada</taxon>
        <taxon>Anaeramoebidae</taxon>
        <taxon>Anaeramoeba</taxon>
    </lineage>
</organism>
<name>A0AAV8ADJ8_9EUKA</name>
<proteinExistence type="predicted"/>
<feature type="domain" description="SDE2-like" evidence="2">
    <location>
        <begin position="70"/>
        <end position="162"/>
    </location>
</feature>
<dbReference type="AlphaFoldDB" id="A0AAV8ADJ8"/>
<dbReference type="Pfam" id="PF22782">
    <property type="entry name" value="SDE2"/>
    <property type="match status" value="1"/>
</dbReference>
<feature type="region of interest" description="Disordered" evidence="1">
    <location>
        <begin position="279"/>
        <end position="331"/>
    </location>
</feature>
<dbReference type="Proteomes" id="UP001146793">
    <property type="component" value="Unassembled WGS sequence"/>
</dbReference>
<sequence length="331" mass="39646">MNILYKNLNGVTNCFSRPNNLQSLYTHISKIENISFDEFYLYTSNTILHSVDKPIPEKVFTVNLAIRVKGGKGGFGANLRSKKFRNVNKKSDQSQSRNLKGQRLFILSLPKQIREELERQKKKQIEKEINQFIQKNNGYIPDEEKFMEKRRQIVQSVEESINYAFANRKRQYRQMSRMRNVKTKNEKQIDDLEIKKETEEEFEIKKEKENEKENEKKIEGLEIKKEKEKEIKVKKENEKENENENEKEKEKEKEKENELSDLESEEDLIFSVKISRKFNPLSFLDDLDDDEDEEEGEEEEKEEKNKNKKTEKESKKQETQNLKRKRSNMKN</sequence>
<comment type="caution">
    <text evidence="3">The sequence shown here is derived from an EMBL/GenBank/DDBJ whole genome shotgun (WGS) entry which is preliminary data.</text>
</comment>
<evidence type="ECO:0000313" key="4">
    <source>
        <dbReference type="Proteomes" id="UP001146793"/>
    </source>
</evidence>
<feature type="compositionally biased region" description="Acidic residues" evidence="1">
    <location>
        <begin position="285"/>
        <end position="301"/>
    </location>
</feature>
<evidence type="ECO:0000256" key="1">
    <source>
        <dbReference type="SAM" id="MobiDB-lite"/>
    </source>
</evidence>
<reference evidence="3" key="1">
    <citation type="submission" date="2022-08" db="EMBL/GenBank/DDBJ databases">
        <title>Novel sulphate-reducing endosymbionts in the free-living metamonad Anaeramoeba.</title>
        <authorList>
            <person name="Jerlstrom-Hultqvist J."/>
            <person name="Cepicka I."/>
            <person name="Gallot-Lavallee L."/>
            <person name="Salas-Leiva D."/>
            <person name="Curtis B.A."/>
            <person name="Zahonova K."/>
            <person name="Pipaliya S."/>
            <person name="Dacks J."/>
            <person name="Roger A.J."/>
        </authorList>
    </citation>
    <scope>NUCLEOTIDE SEQUENCE</scope>
    <source>
        <strain evidence="3">Busselton2</strain>
    </source>
</reference>